<protein>
    <submittedName>
        <fullName evidence="2">Uncharacterized protein</fullName>
    </submittedName>
</protein>
<dbReference type="InterPro" id="IPR043216">
    <property type="entry name" value="PAP-like"/>
</dbReference>
<dbReference type="GO" id="GO:0008195">
    <property type="term" value="F:phosphatidate phosphatase activity"/>
    <property type="evidence" value="ECO:0007669"/>
    <property type="project" value="TreeGrafter"/>
</dbReference>
<accession>A0AAJ0FZ96</accession>
<feature type="transmembrane region" description="Helical" evidence="1">
    <location>
        <begin position="14"/>
        <end position="32"/>
    </location>
</feature>
<feature type="transmembrane region" description="Helical" evidence="1">
    <location>
        <begin position="53"/>
        <end position="78"/>
    </location>
</feature>
<evidence type="ECO:0000313" key="3">
    <source>
        <dbReference type="Proteomes" id="UP001251528"/>
    </source>
</evidence>
<gene>
    <name evidence="2" type="ORF">QQS21_005249</name>
</gene>
<keyword evidence="3" id="KW-1185">Reference proteome</keyword>
<evidence type="ECO:0000313" key="2">
    <source>
        <dbReference type="EMBL" id="KAK2600015.1"/>
    </source>
</evidence>
<dbReference type="AlphaFoldDB" id="A0AAJ0FZ96"/>
<dbReference type="Gene3D" id="1.20.144.10">
    <property type="entry name" value="Phosphatidic acid phosphatase type 2/haloperoxidase"/>
    <property type="match status" value="1"/>
</dbReference>
<organism evidence="2 3">
    <name type="scientific">Conoideocrella luteorostrata</name>
    <dbReference type="NCBI Taxonomy" id="1105319"/>
    <lineage>
        <taxon>Eukaryota</taxon>
        <taxon>Fungi</taxon>
        <taxon>Dikarya</taxon>
        <taxon>Ascomycota</taxon>
        <taxon>Pezizomycotina</taxon>
        <taxon>Sordariomycetes</taxon>
        <taxon>Hypocreomycetidae</taxon>
        <taxon>Hypocreales</taxon>
        <taxon>Clavicipitaceae</taxon>
        <taxon>Conoideocrella</taxon>
    </lineage>
</organism>
<reference evidence="2" key="1">
    <citation type="submission" date="2023-06" db="EMBL/GenBank/DDBJ databases">
        <title>Conoideocrella luteorostrata (Hypocreales: Clavicipitaceae), a potential biocontrol fungus for elongate hemlock scale in United States Christmas tree production areas.</title>
        <authorList>
            <person name="Barrett H."/>
            <person name="Lovett B."/>
            <person name="Macias A.M."/>
            <person name="Stajich J.E."/>
            <person name="Kasson M.T."/>
        </authorList>
    </citation>
    <scope>NUCLEOTIDE SEQUENCE</scope>
    <source>
        <strain evidence="2">ARSEF 14590</strain>
    </source>
</reference>
<feature type="transmembrane region" description="Helical" evidence="1">
    <location>
        <begin position="98"/>
        <end position="118"/>
    </location>
</feature>
<dbReference type="PANTHER" id="PTHR10165">
    <property type="entry name" value="LIPID PHOSPHATE PHOSPHATASE"/>
    <property type="match status" value="1"/>
</dbReference>
<proteinExistence type="predicted"/>
<dbReference type="EMBL" id="JASWJB010000085">
    <property type="protein sequence ID" value="KAK2600015.1"/>
    <property type="molecule type" value="Genomic_DNA"/>
</dbReference>
<dbReference type="Proteomes" id="UP001251528">
    <property type="component" value="Unassembled WGS sequence"/>
</dbReference>
<keyword evidence="1" id="KW-0472">Membrane</keyword>
<sequence length="176" mass="19147">MASLVLTLSYVSDWIILIVFAAVGYVVGNISPSKHPFSIDNPDINFPYKGYDTASITVVFVVAVGAPAVIFVLSLLLAPGSTFTDAATSKHVAWRRKLWEWHAGWPGLALSVMVSWFFTSALRNVLSKPRPNPSRCKPDVANVAKYIVSEPTSGYGRLVSIGICTNQNKSVIDEAF</sequence>
<name>A0AAJ0FZ96_9HYPO</name>
<dbReference type="GO" id="GO:0016020">
    <property type="term" value="C:membrane"/>
    <property type="evidence" value="ECO:0007669"/>
    <property type="project" value="TreeGrafter"/>
</dbReference>
<dbReference type="GO" id="GO:0046839">
    <property type="term" value="P:phospholipid dephosphorylation"/>
    <property type="evidence" value="ECO:0007669"/>
    <property type="project" value="TreeGrafter"/>
</dbReference>
<evidence type="ECO:0000256" key="1">
    <source>
        <dbReference type="SAM" id="Phobius"/>
    </source>
</evidence>
<dbReference type="GO" id="GO:0006644">
    <property type="term" value="P:phospholipid metabolic process"/>
    <property type="evidence" value="ECO:0007669"/>
    <property type="project" value="InterPro"/>
</dbReference>
<keyword evidence="1" id="KW-1133">Transmembrane helix</keyword>
<keyword evidence="1" id="KW-0812">Transmembrane</keyword>
<dbReference type="PANTHER" id="PTHR10165:SF154">
    <property type="entry name" value="PAP2 DOMAIN PROTEIN (AFU_ORTHOLOGUE AFUA_1G09730)"/>
    <property type="match status" value="1"/>
</dbReference>
<comment type="caution">
    <text evidence="2">The sequence shown here is derived from an EMBL/GenBank/DDBJ whole genome shotgun (WGS) entry which is preliminary data.</text>
</comment>